<name>A0AAV7RKN7_PLEWA</name>
<protein>
    <submittedName>
        <fullName evidence="1">Uncharacterized protein</fullName>
    </submittedName>
</protein>
<dbReference type="AlphaFoldDB" id="A0AAV7RKN7"/>
<dbReference type="Proteomes" id="UP001066276">
    <property type="component" value="Chromosome 5"/>
</dbReference>
<comment type="caution">
    <text evidence="1">The sequence shown here is derived from an EMBL/GenBank/DDBJ whole genome shotgun (WGS) entry which is preliminary data.</text>
</comment>
<keyword evidence="2" id="KW-1185">Reference proteome</keyword>
<proteinExistence type="predicted"/>
<reference evidence="1" key="1">
    <citation type="journal article" date="2022" name="bioRxiv">
        <title>Sequencing and chromosome-scale assembly of the giantPleurodeles waltlgenome.</title>
        <authorList>
            <person name="Brown T."/>
            <person name="Elewa A."/>
            <person name="Iarovenko S."/>
            <person name="Subramanian E."/>
            <person name="Araus A.J."/>
            <person name="Petzold A."/>
            <person name="Susuki M."/>
            <person name="Suzuki K.-i.T."/>
            <person name="Hayashi T."/>
            <person name="Toyoda A."/>
            <person name="Oliveira C."/>
            <person name="Osipova E."/>
            <person name="Leigh N.D."/>
            <person name="Simon A."/>
            <person name="Yun M.H."/>
        </authorList>
    </citation>
    <scope>NUCLEOTIDE SEQUENCE</scope>
    <source>
        <strain evidence="1">20211129_DDA</strain>
        <tissue evidence="1">Liver</tissue>
    </source>
</reference>
<organism evidence="1 2">
    <name type="scientific">Pleurodeles waltl</name>
    <name type="common">Iberian ribbed newt</name>
    <dbReference type="NCBI Taxonomy" id="8319"/>
    <lineage>
        <taxon>Eukaryota</taxon>
        <taxon>Metazoa</taxon>
        <taxon>Chordata</taxon>
        <taxon>Craniata</taxon>
        <taxon>Vertebrata</taxon>
        <taxon>Euteleostomi</taxon>
        <taxon>Amphibia</taxon>
        <taxon>Batrachia</taxon>
        <taxon>Caudata</taxon>
        <taxon>Salamandroidea</taxon>
        <taxon>Salamandridae</taxon>
        <taxon>Pleurodelinae</taxon>
        <taxon>Pleurodeles</taxon>
    </lineage>
</organism>
<accession>A0AAV7RKN7</accession>
<gene>
    <name evidence="1" type="ORF">NDU88_004963</name>
</gene>
<evidence type="ECO:0000313" key="2">
    <source>
        <dbReference type="Proteomes" id="UP001066276"/>
    </source>
</evidence>
<dbReference type="EMBL" id="JANPWB010000009">
    <property type="protein sequence ID" value="KAJ1152186.1"/>
    <property type="molecule type" value="Genomic_DNA"/>
</dbReference>
<sequence>MRIGLILCMDTITHLIRNASYMAKTLSDHCRLITALRWGRQHTRIPTWRLQPTLLQDPPFRKEMADNIESYFKINTGSTSTRATEWDGHKVVTRGMCMTIASGVKRTLTLELRDIERNKRAAEYKIALHTDTSGDTLNLQKQCKEVESRLRKFDYRQYTTRQHMEGDRSSRIVAWLVKGEQKHTPINTIRLNTGTIVNTEILMTPSDNTMILCTGGPPHQRNN</sequence>
<evidence type="ECO:0000313" key="1">
    <source>
        <dbReference type="EMBL" id="KAJ1152186.1"/>
    </source>
</evidence>